<keyword evidence="3" id="KW-0813">Transport</keyword>
<keyword evidence="6 8" id="KW-1133">Transmembrane helix</keyword>
<dbReference type="PANTHER" id="PTHR34975">
    <property type="entry name" value="SPORE GERMINATION PROTEIN A2"/>
    <property type="match status" value="1"/>
</dbReference>
<feature type="transmembrane region" description="Helical" evidence="8">
    <location>
        <begin position="12"/>
        <end position="32"/>
    </location>
</feature>
<keyword evidence="10" id="KW-1185">Reference proteome</keyword>
<feature type="transmembrane region" description="Helical" evidence="8">
    <location>
        <begin position="218"/>
        <end position="238"/>
    </location>
</feature>
<dbReference type="NCBIfam" id="TIGR00912">
    <property type="entry name" value="2A0309"/>
    <property type="match status" value="1"/>
</dbReference>
<evidence type="ECO:0000256" key="6">
    <source>
        <dbReference type="ARBA" id="ARBA00022989"/>
    </source>
</evidence>
<keyword evidence="7 8" id="KW-0472">Membrane</keyword>
<proteinExistence type="inferred from homology"/>
<feature type="transmembrane region" description="Helical" evidence="8">
    <location>
        <begin position="301"/>
        <end position="320"/>
    </location>
</feature>
<dbReference type="PANTHER" id="PTHR34975:SF2">
    <property type="entry name" value="SPORE GERMINATION PROTEIN A2"/>
    <property type="match status" value="1"/>
</dbReference>
<dbReference type="AlphaFoldDB" id="A0A4Y3PK75"/>
<evidence type="ECO:0000256" key="3">
    <source>
        <dbReference type="ARBA" id="ARBA00022448"/>
    </source>
</evidence>
<dbReference type="InterPro" id="IPR004761">
    <property type="entry name" value="Spore_GerAB"/>
</dbReference>
<sequence>MLEQGKISSAQMGKMIFLAVIASAVTAVPSYSGKYAQNDLWLSPAWASLTGFLTVYAAIALNKLYPQKSVVEYSTDIIGTIPGKLFGLLILFFYIHMTGLIARGYAEFIIGNFLPQTPISIVIITMIAVCAYAVKAGVESIGRTAQLFFFFFMFPLILMPFLLRDMKPDFLFPMLEHGLLPSLKGALIPQGYFSEAFLMSFFLPFVTDRGKGMRSGMLTILGIALMLTCINLFILLVFGTQAADYLYPVMVAFRYISIADFFENLDSVVMTVWILGMFVKISIFYYATVLGTSQWLGLADYRPIVLPIGILIAALSFWSIPNLNQASRFDVISFPFYGPLMQTICPLLLLGLALLRKKGKQQSQAQMTMAPEQAHTHTEKQEG</sequence>
<keyword evidence="4" id="KW-0309">Germination</keyword>
<evidence type="ECO:0000256" key="8">
    <source>
        <dbReference type="SAM" id="Phobius"/>
    </source>
</evidence>
<feature type="transmembrane region" description="Helical" evidence="8">
    <location>
        <begin position="44"/>
        <end position="65"/>
    </location>
</feature>
<feature type="transmembrane region" description="Helical" evidence="8">
    <location>
        <begin position="118"/>
        <end position="138"/>
    </location>
</feature>
<comment type="caution">
    <text evidence="9">The sequence shown here is derived from an EMBL/GenBank/DDBJ whole genome shotgun (WGS) entry which is preliminary data.</text>
</comment>
<dbReference type="STRING" id="54914.AV540_25485"/>
<evidence type="ECO:0000256" key="5">
    <source>
        <dbReference type="ARBA" id="ARBA00022692"/>
    </source>
</evidence>
<feature type="transmembrane region" description="Helical" evidence="8">
    <location>
        <begin position="85"/>
        <end position="106"/>
    </location>
</feature>
<keyword evidence="5 8" id="KW-0812">Transmembrane</keyword>
<dbReference type="Proteomes" id="UP000316882">
    <property type="component" value="Unassembled WGS sequence"/>
</dbReference>
<evidence type="ECO:0000256" key="1">
    <source>
        <dbReference type="ARBA" id="ARBA00004141"/>
    </source>
</evidence>
<protein>
    <submittedName>
        <fullName evidence="9">Germination protein</fullName>
    </submittedName>
</protein>
<evidence type="ECO:0000256" key="2">
    <source>
        <dbReference type="ARBA" id="ARBA00007998"/>
    </source>
</evidence>
<dbReference type="GO" id="GO:0016020">
    <property type="term" value="C:membrane"/>
    <property type="evidence" value="ECO:0007669"/>
    <property type="project" value="UniProtKB-SubCell"/>
</dbReference>
<evidence type="ECO:0000256" key="4">
    <source>
        <dbReference type="ARBA" id="ARBA00022544"/>
    </source>
</evidence>
<feature type="transmembrane region" description="Helical" evidence="8">
    <location>
        <begin position="183"/>
        <end position="206"/>
    </location>
</feature>
<dbReference type="GO" id="GO:0009847">
    <property type="term" value="P:spore germination"/>
    <property type="evidence" value="ECO:0007669"/>
    <property type="project" value="InterPro"/>
</dbReference>
<comment type="similarity">
    <text evidence="2">Belongs to the amino acid-polyamine-organocation (APC) superfamily. Spore germination protein (SGP) (TC 2.A.3.9) family.</text>
</comment>
<reference evidence="9 10" key="1">
    <citation type="submission" date="2019-06" db="EMBL/GenBank/DDBJ databases">
        <title>Whole genome shotgun sequence of Brevibacillus parabrevis NBRC 12334.</title>
        <authorList>
            <person name="Hosoyama A."/>
            <person name="Uohara A."/>
            <person name="Ohji S."/>
            <person name="Ichikawa N."/>
        </authorList>
    </citation>
    <scope>NUCLEOTIDE SEQUENCE [LARGE SCALE GENOMIC DNA]</scope>
    <source>
        <strain evidence="9 10">NBRC 12334</strain>
    </source>
</reference>
<evidence type="ECO:0000256" key="7">
    <source>
        <dbReference type="ARBA" id="ARBA00023136"/>
    </source>
</evidence>
<dbReference type="Pfam" id="PF03845">
    <property type="entry name" value="Spore_permease"/>
    <property type="match status" value="1"/>
</dbReference>
<name>A0A4Y3PK75_BREPA</name>
<organism evidence="9 10">
    <name type="scientific">Brevibacillus parabrevis</name>
    <dbReference type="NCBI Taxonomy" id="54914"/>
    <lineage>
        <taxon>Bacteria</taxon>
        <taxon>Bacillati</taxon>
        <taxon>Bacillota</taxon>
        <taxon>Bacilli</taxon>
        <taxon>Bacillales</taxon>
        <taxon>Paenibacillaceae</taxon>
        <taxon>Brevibacillus</taxon>
    </lineage>
</organism>
<evidence type="ECO:0000313" key="9">
    <source>
        <dbReference type="EMBL" id="GEB34900.1"/>
    </source>
</evidence>
<dbReference type="EMBL" id="BJMH01000030">
    <property type="protein sequence ID" value="GEB34900.1"/>
    <property type="molecule type" value="Genomic_DNA"/>
</dbReference>
<feature type="transmembrane region" description="Helical" evidence="8">
    <location>
        <begin position="270"/>
        <end position="289"/>
    </location>
</feature>
<comment type="subcellular location">
    <subcellularLocation>
        <location evidence="1">Membrane</location>
        <topology evidence="1">Multi-pass membrane protein</topology>
    </subcellularLocation>
</comment>
<feature type="transmembrane region" description="Helical" evidence="8">
    <location>
        <begin position="145"/>
        <end position="163"/>
    </location>
</feature>
<evidence type="ECO:0000313" key="10">
    <source>
        <dbReference type="Proteomes" id="UP000316882"/>
    </source>
</evidence>
<accession>A0A4Y3PK75</accession>
<feature type="transmembrane region" description="Helical" evidence="8">
    <location>
        <begin position="332"/>
        <end position="355"/>
    </location>
</feature>
<gene>
    <name evidence="9" type="ORF">BPA01_44800</name>
</gene>